<feature type="region of interest" description="Disordered" evidence="1">
    <location>
        <begin position="137"/>
        <end position="164"/>
    </location>
</feature>
<keyword evidence="3" id="KW-1185">Reference proteome</keyword>
<evidence type="ECO:0000256" key="1">
    <source>
        <dbReference type="SAM" id="MobiDB-lite"/>
    </source>
</evidence>
<proteinExistence type="predicted"/>
<dbReference type="Proteomes" id="UP000325577">
    <property type="component" value="Linkage Group LG16"/>
</dbReference>
<reference evidence="2 3" key="1">
    <citation type="submission" date="2019-09" db="EMBL/GenBank/DDBJ databases">
        <title>A chromosome-level genome assembly of the Chinese tupelo Nyssa sinensis.</title>
        <authorList>
            <person name="Yang X."/>
            <person name="Kang M."/>
            <person name="Yang Y."/>
            <person name="Xiong H."/>
            <person name="Wang M."/>
            <person name="Zhang Z."/>
            <person name="Wang Z."/>
            <person name="Wu H."/>
            <person name="Ma T."/>
            <person name="Liu J."/>
            <person name="Xi Z."/>
        </authorList>
    </citation>
    <scope>NUCLEOTIDE SEQUENCE [LARGE SCALE GENOMIC DNA]</scope>
    <source>
        <strain evidence="2">J267</strain>
        <tissue evidence="2">Leaf</tissue>
    </source>
</reference>
<gene>
    <name evidence="2" type="ORF">F0562_029243</name>
</gene>
<accession>A0A5J5B0I9</accession>
<sequence>MRSVSTPCVLTPKKEPVITPKKEEDVKPKTIKHEAVIGAGGVKSVKAKGKDTVVVKKEEPVKVNVGCGGDSSGSFNILYLSTLLSSSAKLEEERKMEKKNCCYGRSCYVSAPSATMPKKEPVVLVTPKNDVKKEADVDQYGTGTGTGTGTGVVKSPKTEVKENVTVKEEEPVIVKLNVGCGGGGGGV</sequence>
<organism evidence="2 3">
    <name type="scientific">Nyssa sinensis</name>
    <dbReference type="NCBI Taxonomy" id="561372"/>
    <lineage>
        <taxon>Eukaryota</taxon>
        <taxon>Viridiplantae</taxon>
        <taxon>Streptophyta</taxon>
        <taxon>Embryophyta</taxon>
        <taxon>Tracheophyta</taxon>
        <taxon>Spermatophyta</taxon>
        <taxon>Magnoliopsida</taxon>
        <taxon>eudicotyledons</taxon>
        <taxon>Gunneridae</taxon>
        <taxon>Pentapetalae</taxon>
        <taxon>asterids</taxon>
        <taxon>Cornales</taxon>
        <taxon>Nyssaceae</taxon>
        <taxon>Nyssa</taxon>
    </lineage>
</organism>
<evidence type="ECO:0000313" key="3">
    <source>
        <dbReference type="Proteomes" id="UP000325577"/>
    </source>
</evidence>
<dbReference type="AlphaFoldDB" id="A0A5J5B0I9"/>
<evidence type="ECO:0000313" key="2">
    <source>
        <dbReference type="EMBL" id="KAA8536765.1"/>
    </source>
</evidence>
<protein>
    <submittedName>
        <fullName evidence="2">Uncharacterized protein</fullName>
    </submittedName>
</protein>
<name>A0A5J5B0I9_9ASTE</name>
<dbReference type="EMBL" id="CM018039">
    <property type="protein sequence ID" value="KAA8536765.1"/>
    <property type="molecule type" value="Genomic_DNA"/>
</dbReference>